<evidence type="ECO:0000313" key="3">
    <source>
        <dbReference type="Proteomes" id="UP000245383"/>
    </source>
</evidence>
<dbReference type="Gene3D" id="1.25.40.10">
    <property type="entry name" value="Tetratricopeptide repeat domain"/>
    <property type="match status" value="1"/>
</dbReference>
<dbReference type="SUPFAM" id="SSF48452">
    <property type="entry name" value="TPR-like"/>
    <property type="match status" value="1"/>
</dbReference>
<comment type="caution">
    <text evidence="2">The sequence shown here is derived from an EMBL/GenBank/DDBJ whole genome shotgun (WGS) entry which is preliminary data.</text>
</comment>
<dbReference type="OrthoDB" id="5565000at2759"/>
<dbReference type="InterPro" id="IPR019183">
    <property type="entry name" value="NAA25_NatB_aux_su"/>
</dbReference>
<accession>A0A2T9Y360</accession>
<evidence type="ECO:0000256" key="1">
    <source>
        <dbReference type="ARBA" id="ARBA00006298"/>
    </source>
</evidence>
<dbReference type="GO" id="GO:0031416">
    <property type="term" value="C:NatB complex"/>
    <property type="evidence" value="ECO:0007669"/>
    <property type="project" value="TreeGrafter"/>
</dbReference>
<comment type="similarity">
    <text evidence="1">Belongs to the MDM20/NAA25 family.</text>
</comment>
<dbReference type="AlphaFoldDB" id="A0A2T9Y360"/>
<organism evidence="2 3">
    <name type="scientific">Smittium simulii</name>
    <dbReference type="NCBI Taxonomy" id="133385"/>
    <lineage>
        <taxon>Eukaryota</taxon>
        <taxon>Fungi</taxon>
        <taxon>Fungi incertae sedis</taxon>
        <taxon>Zoopagomycota</taxon>
        <taxon>Kickxellomycotina</taxon>
        <taxon>Harpellomycetes</taxon>
        <taxon>Harpellales</taxon>
        <taxon>Legeriomycetaceae</taxon>
        <taxon>Smittium</taxon>
    </lineage>
</organism>
<dbReference type="PANTHER" id="PTHR22767">
    <property type="entry name" value="N-TERMINAL ACETYLTRANSFERASE-RELATED"/>
    <property type="match status" value="1"/>
</dbReference>
<evidence type="ECO:0000313" key="2">
    <source>
        <dbReference type="EMBL" id="PVU86747.1"/>
    </source>
</evidence>
<keyword evidence="3" id="KW-1185">Reference proteome</keyword>
<dbReference type="PANTHER" id="PTHR22767:SF3">
    <property type="entry name" value="N-ALPHA-ACETYLTRANSFERASE 25, NATB AUXILIARY SUBUNIT"/>
    <property type="match status" value="1"/>
</dbReference>
<dbReference type="EMBL" id="MBFR01000611">
    <property type="protein sequence ID" value="PVU86747.1"/>
    <property type="molecule type" value="Genomic_DNA"/>
</dbReference>
<gene>
    <name evidence="2" type="ORF">BB561_006572</name>
</gene>
<name>A0A2T9Y360_9FUNG</name>
<proteinExistence type="inferred from homology"/>
<dbReference type="Proteomes" id="UP000245383">
    <property type="component" value="Unassembled WGS sequence"/>
</dbReference>
<dbReference type="InterPro" id="IPR011990">
    <property type="entry name" value="TPR-like_helical_dom_sf"/>
</dbReference>
<sequence>MIQQNIRQIYNAIELNRFSAALEECNSLLSKNKNSSIIKALKSYVLISMKKREEAETLADQVLNSKPNELKPDVINALSLVYRNLGQNFKLEKLYSKASELYPKIENYAVEWFMSCARSFDLNNQSKAAYKHSKDHKEKSLSLTLARKLCDKASESNWIETRAESQYDAIIKLLESNSGQYKIVAENPDLRVSHLKALKSANQHEKLFKQSLEYMEISNNWDEYLLGISVLSLDGINKSSLEEKTRHFEKLFIKWSDDPIRKRNASLAKLEILAQNKCKNSEIIVNQIWEYFDNFSTKPICFSDLSCYLQLFLAKGKVFNVWDDSSASIFSNLEKMIWLTADIAIFNGYNFIVETDLEKFEFITKTAFNIDQSLVNKDYISDIIILAFFYAIKHTQLAQTQNNTKEIHSIYYNLLSLIEAEIEKNSSYYQFKFLAIRIYLYLGAYNRALELYSLLSIKNIQNDSLGFWILGQGVNIGNYQEDLDQQYNAIQTYESNKIDTPSMVSLAYEHSSYDKVVEFVELNDQISHSLEGANILNQAMQVEILTHENPEELVQVLSDSNLSDSTSLEPDFFASLHDNRDLTTGTNLKKIL</sequence>
<protein>
    <submittedName>
        <fullName evidence="2">Uncharacterized protein</fullName>
    </submittedName>
</protein>
<dbReference type="Pfam" id="PF09797">
    <property type="entry name" value="NatB_MDM20"/>
    <property type="match status" value="2"/>
</dbReference>
<reference evidence="2 3" key="1">
    <citation type="journal article" date="2018" name="MBio">
        <title>Comparative Genomics Reveals the Core Gene Toolbox for the Fungus-Insect Symbiosis.</title>
        <authorList>
            <person name="Wang Y."/>
            <person name="Stata M."/>
            <person name="Wang W."/>
            <person name="Stajich J.E."/>
            <person name="White M.M."/>
            <person name="Moncalvo J.M."/>
        </authorList>
    </citation>
    <scope>NUCLEOTIDE SEQUENCE [LARGE SCALE GENOMIC DNA]</scope>
    <source>
        <strain evidence="2 3">SWE-8-4</strain>
    </source>
</reference>
<dbReference type="STRING" id="133385.A0A2T9Y360"/>